<dbReference type="Proteomes" id="UP001501251">
    <property type="component" value="Unassembled WGS sequence"/>
</dbReference>
<dbReference type="SUPFAM" id="SSF81923">
    <property type="entry name" value="Double Clp-N motif"/>
    <property type="match status" value="1"/>
</dbReference>
<accession>A0ABP8B8M5</accession>
<keyword evidence="5" id="KW-1185">Reference proteome</keyword>
<dbReference type="Gene3D" id="1.10.1780.10">
    <property type="entry name" value="Clp, N-terminal domain"/>
    <property type="match status" value="1"/>
</dbReference>
<dbReference type="PROSITE" id="PS51903">
    <property type="entry name" value="CLP_R"/>
    <property type="match status" value="1"/>
</dbReference>
<dbReference type="PANTHER" id="PTHR47016">
    <property type="entry name" value="ATP-DEPENDENT CLP PROTEASE ATP-BINDING SUBUNIT CLPT1, CHLOROPLASTIC"/>
    <property type="match status" value="1"/>
</dbReference>
<name>A0ABP8B8M5_9ACTN</name>
<proteinExistence type="predicted"/>
<dbReference type="InterPro" id="IPR044217">
    <property type="entry name" value="CLPT1/2"/>
</dbReference>
<dbReference type="PANTHER" id="PTHR47016:SF5">
    <property type="entry name" value="CLP DOMAIN SUPERFAMILY PROTEIN"/>
    <property type="match status" value="1"/>
</dbReference>
<keyword evidence="1" id="KW-0677">Repeat</keyword>
<sequence>MFERFTDRARRVVVLAQEEARGLSHDHIGTEHILLGLILEGDGVANRALWALGIGGERVRDDVKEIVGTGDEVPGSHIPFTPRAKKVLELSLREALGLHHTYIGTEHILLGLLREGEGVAAQVLTRQGARLEAVRAQVIGLLGPRVPDRAVAAEENLRVMGAMLSARLDRVQESLDRIERRLDALGTSRDAPATDGDDDTGTPRAPQSPPQGEQTS</sequence>
<feature type="domain" description="Clp R" evidence="3">
    <location>
        <begin position="2"/>
        <end position="144"/>
    </location>
</feature>
<comment type="caution">
    <text evidence="4">The sequence shown here is derived from an EMBL/GenBank/DDBJ whole genome shotgun (WGS) entry which is preliminary data.</text>
</comment>
<dbReference type="EMBL" id="BAABAQ010000011">
    <property type="protein sequence ID" value="GAA4200539.1"/>
    <property type="molecule type" value="Genomic_DNA"/>
</dbReference>
<evidence type="ECO:0000313" key="5">
    <source>
        <dbReference type="Proteomes" id="UP001501251"/>
    </source>
</evidence>
<dbReference type="InterPro" id="IPR004176">
    <property type="entry name" value="Clp_R_N"/>
</dbReference>
<organism evidence="4 5">
    <name type="scientific">Streptosporangium oxazolinicum</name>
    <dbReference type="NCBI Taxonomy" id="909287"/>
    <lineage>
        <taxon>Bacteria</taxon>
        <taxon>Bacillati</taxon>
        <taxon>Actinomycetota</taxon>
        <taxon>Actinomycetes</taxon>
        <taxon>Streptosporangiales</taxon>
        <taxon>Streptosporangiaceae</taxon>
        <taxon>Streptosporangium</taxon>
    </lineage>
</organism>
<evidence type="ECO:0000259" key="3">
    <source>
        <dbReference type="PROSITE" id="PS51903"/>
    </source>
</evidence>
<evidence type="ECO:0000256" key="1">
    <source>
        <dbReference type="PROSITE-ProRule" id="PRU01251"/>
    </source>
</evidence>
<gene>
    <name evidence="4" type="ORF">GCM10022252_53910</name>
</gene>
<dbReference type="Pfam" id="PF02861">
    <property type="entry name" value="Clp_N"/>
    <property type="match status" value="1"/>
</dbReference>
<protein>
    <recommendedName>
        <fullName evidence="3">Clp R domain-containing protein</fullName>
    </recommendedName>
</protein>
<feature type="region of interest" description="Disordered" evidence="2">
    <location>
        <begin position="182"/>
        <end position="216"/>
    </location>
</feature>
<dbReference type="InterPro" id="IPR036628">
    <property type="entry name" value="Clp_N_dom_sf"/>
</dbReference>
<reference evidence="5" key="1">
    <citation type="journal article" date="2019" name="Int. J. Syst. Evol. Microbiol.">
        <title>The Global Catalogue of Microorganisms (GCM) 10K type strain sequencing project: providing services to taxonomists for standard genome sequencing and annotation.</title>
        <authorList>
            <consortium name="The Broad Institute Genomics Platform"/>
            <consortium name="The Broad Institute Genome Sequencing Center for Infectious Disease"/>
            <person name="Wu L."/>
            <person name="Ma J."/>
        </authorList>
    </citation>
    <scope>NUCLEOTIDE SEQUENCE [LARGE SCALE GENOMIC DNA]</scope>
    <source>
        <strain evidence="5">JCM 17388</strain>
    </source>
</reference>
<evidence type="ECO:0000256" key="2">
    <source>
        <dbReference type="SAM" id="MobiDB-lite"/>
    </source>
</evidence>
<evidence type="ECO:0000313" key="4">
    <source>
        <dbReference type="EMBL" id="GAA4200539.1"/>
    </source>
</evidence>